<dbReference type="Proteomes" id="UP000253769">
    <property type="component" value="Unassembled WGS sequence"/>
</dbReference>
<dbReference type="EMBL" id="QQOH01000002">
    <property type="protein sequence ID" value="RDE22815.1"/>
    <property type="molecule type" value="Genomic_DNA"/>
</dbReference>
<dbReference type="Pfam" id="PF02589">
    <property type="entry name" value="LUD_dom"/>
    <property type="match status" value="1"/>
</dbReference>
<protein>
    <recommendedName>
        <fullName evidence="1">LUD domain-containing protein</fullName>
    </recommendedName>
</protein>
<dbReference type="AlphaFoldDB" id="A0A369WTI9"/>
<gene>
    <name evidence="2" type="ORF">DV711_09590</name>
</gene>
<dbReference type="OrthoDB" id="9794157at2"/>
<name>A0A369WTI9_9GAMM</name>
<dbReference type="RefSeq" id="WP_114695448.1">
    <property type="nucleotide sequence ID" value="NZ_QQOH01000002.1"/>
</dbReference>
<proteinExistence type="predicted"/>
<evidence type="ECO:0000313" key="3">
    <source>
        <dbReference type="Proteomes" id="UP000253769"/>
    </source>
</evidence>
<keyword evidence="3" id="KW-1185">Reference proteome</keyword>
<dbReference type="Gene3D" id="3.40.50.10420">
    <property type="entry name" value="NagB/RpiA/CoA transferase-like"/>
    <property type="match status" value="1"/>
</dbReference>
<accession>A0A369WTI9</accession>
<dbReference type="PANTHER" id="PTHR43682">
    <property type="entry name" value="LACTATE UTILIZATION PROTEIN C"/>
    <property type="match status" value="1"/>
</dbReference>
<feature type="domain" description="LUD" evidence="1">
    <location>
        <begin position="98"/>
        <end position="220"/>
    </location>
</feature>
<organism evidence="2 3">
    <name type="scientific">Motiliproteus coralliicola</name>
    <dbReference type="NCBI Taxonomy" id="2283196"/>
    <lineage>
        <taxon>Bacteria</taxon>
        <taxon>Pseudomonadati</taxon>
        <taxon>Pseudomonadota</taxon>
        <taxon>Gammaproteobacteria</taxon>
        <taxon>Oceanospirillales</taxon>
        <taxon>Oceanospirillaceae</taxon>
        <taxon>Motiliproteus</taxon>
    </lineage>
</organism>
<dbReference type="InterPro" id="IPR037171">
    <property type="entry name" value="NagB/RpiA_transferase-like"/>
</dbReference>
<reference evidence="2 3" key="1">
    <citation type="submission" date="2018-07" db="EMBL/GenBank/DDBJ databases">
        <title>Motiliproteus coralliicola sp. nov., a bacterium isolated from Coral.</title>
        <authorList>
            <person name="Wang G."/>
        </authorList>
    </citation>
    <scope>NUCLEOTIDE SEQUENCE [LARGE SCALE GENOMIC DNA]</scope>
    <source>
        <strain evidence="2 3">C34</strain>
    </source>
</reference>
<dbReference type="SUPFAM" id="SSF100950">
    <property type="entry name" value="NagB/RpiA/CoA transferase-like"/>
    <property type="match status" value="1"/>
</dbReference>
<dbReference type="InterPro" id="IPR024185">
    <property type="entry name" value="FTHF_cligase-like_sf"/>
</dbReference>
<evidence type="ECO:0000313" key="2">
    <source>
        <dbReference type="EMBL" id="RDE22815.1"/>
    </source>
</evidence>
<dbReference type="PANTHER" id="PTHR43682:SF1">
    <property type="entry name" value="LACTATE UTILIZATION PROTEIN C"/>
    <property type="match status" value="1"/>
</dbReference>
<dbReference type="InterPro" id="IPR003741">
    <property type="entry name" value="LUD_dom"/>
</dbReference>
<evidence type="ECO:0000259" key="1">
    <source>
        <dbReference type="Pfam" id="PF02589"/>
    </source>
</evidence>
<comment type="caution">
    <text evidence="2">The sequence shown here is derived from an EMBL/GenBank/DDBJ whole genome shotgun (WGS) entry which is preliminary data.</text>
</comment>
<sequence length="224" mass="24735">MSQNARDQILGNIRRGLGRGELSQQAQTQLRERIGQHPRHTIPARGQLDAEGQVALFRSMAEEAAAELIDIDSLEKLPIAVADFLQQNQLKQLLRGSDAALEALDWGPLEGIKVESRPVQAGDPISLTLSFAGIAETGTLMLHSGPNSPTTMNFLTDIHLVALRQSQIVGFYEQAWQQLRETVGENWPRTVNMITGPSRSADIEQRLQMGAHGPKRLVIFMIND</sequence>